<feature type="transmembrane region" description="Helical" evidence="2">
    <location>
        <begin position="138"/>
        <end position="160"/>
    </location>
</feature>
<reference evidence="3" key="3">
    <citation type="submission" date="2016-07" db="EMBL/GenBank/DDBJ databases">
        <title>Evolution of pathogenesis and genome organization in the Tremellales.</title>
        <authorList>
            <person name="Cuomo C."/>
            <person name="Litvintseva A."/>
            <person name="Heitman J."/>
            <person name="Chen Y."/>
            <person name="Sun S."/>
            <person name="Springer D."/>
            <person name="Dromer F."/>
            <person name="Young S."/>
            <person name="Zeng Q."/>
            <person name="Chapman S."/>
            <person name="Gujja S."/>
            <person name="Saif S."/>
            <person name="Birren B."/>
        </authorList>
    </citation>
    <scope>NUCLEOTIDE SEQUENCE</scope>
    <source>
        <strain evidence="3">CBS 10737</strain>
    </source>
</reference>
<dbReference type="KEGG" id="kpin:30175618"/>
<evidence type="ECO:0000313" key="3">
    <source>
        <dbReference type="EMBL" id="OCF46862.1"/>
    </source>
</evidence>
<evidence type="ECO:0000256" key="1">
    <source>
        <dbReference type="SAM" id="MobiDB-lite"/>
    </source>
</evidence>
<organism evidence="3">
    <name type="scientific">Kwoniella pini CBS 10737</name>
    <dbReference type="NCBI Taxonomy" id="1296096"/>
    <lineage>
        <taxon>Eukaryota</taxon>
        <taxon>Fungi</taxon>
        <taxon>Dikarya</taxon>
        <taxon>Basidiomycota</taxon>
        <taxon>Agaricomycotina</taxon>
        <taxon>Tremellomycetes</taxon>
        <taxon>Tremellales</taxon>
        <taxon>Cryptococcaceae</taxon>
        <taxon>Kwoniella</taxon>
    </lineage>
</organism>
<protein>
    <recommendedName>
        <fullName evidence="6">Transmembrane protein</fullName>
    </recommendedName>
</protein>
<name>A0A1B9HUC2_9TREE</name>
<dbReference type="RefSeq" id="XP_019008081.1">
    <property type="nucleotide sequence ID" value="XM_019158943.1"/>
</dbReference>
<keyword evidence="2" id="KW-0812">Transmembrane</keyword>
<feature type="compositionally biased region" description="Polar residues" evidence="1">
    <location>
        <begin position="235"/>
        <end position="247"/>
    </location>
</feature>
<evidence type="ECO:0000256" key="2">
    <source>
        <dbReference type="SAM" id="Phobius"/>
    </source>
</evidence>
<reference evidence="4" key="2">
    <citation type="submission" date="2013-07" db="EMBL/GenBank/DDBJ databases">
        <authorList>
            <consortium name="The Broad Institute Genome Sequencing Platform"/>
            <person name="Cuomo C."/>
            <person name="Litvintseva A."/>
            <person name="Chen Y."/>
            <person name="Heitman J."/>
            <person name="Sun S."/>
            <person name="Springer D."/>
            <person name="Dromer F."/>
            <person name="Young S.K."/>
            <person name="Zeng Q."/>
            <person name="Gargeya S."/>
            <person name="Fitzgerald M."/>
            <person name="Abouelleil A."/>
            <person name="Alvarado L."/>
            <person name="Berlin A.M."/>
            <person name="Chapman S.B."/>
            <person name="Dewar J."/>
            <person name="Goldberg J."/>
            <person name="Griggs A."/>
            <person name="Gujja S."/>
            <person name="Hansen M."/>
            <person name="Howarth C."/>
            <person name="Imamovic A."/>
            <person name="Larimer J."/>
            <person name="McCowan C."/>
            <person name="Murphy C."/>
            <person name="Pearson M."/>
            <person name="Priest M."/>
            <person name="Roberts A."/>
            <person name="Saif S."/>
            <person name="Shea T."/>
            <person name="Sykes S."/>
            <person name="Wortman J."/>
            <person name="Nusbaum C."/>
            <person name="Birren B."/>
        </authorList>
    </citation>
    <scope>NUCLEOTIDE SEQUENCE</scope>
    <source>
        <strain evidence="4">CBS 10737</strain>
    </source>
</reference>
<dbReference type="Proteomes" id="UP000094020">
    <property type="component" value="Chromosome 9"/>
</dbReference>
<feature type="compositionally biased region" description="Polar residues" evidence="1">
    <location>
        <begin position="24"/>
        <end position="33"/>
    </location>
</feature>
<evidence type="ECO:0008006" key="6">
    <source>
        <dbReference type="Google" id="ProtNLM"/>
    </source>
</evidence>
<evidence type="ECO:0000313" key="4">
    <source>
        <dbReference type="EMBL" id="WWC72483.1"/>
    </source>
</evidence>
<keyword evidence="5" id="KW-1185">Reference proteome</keyword>
<feature type="compositionally biased region" description="Low complexity" evidence="1">
    <location>
        <begin position="72"/>
        <end position="83"/>
    </location>
</feature>
<dbReference type="OrthoDB" id="2564511at2759"/>
<accession>A0A1B9HUC2</accession>
<dbReference type="EMBL" id="KI894015">
    <property type="protein sequence ID" value="OCF46862.1"/>
    <property type="molecule type" value="Genomic_DNA"/>
</dbReference>
<keyword evidence="2" id="KW-1133">Transmembrane helix</keyword>
<feature type="compositionally biased region" description="Low complexity" evidence="1">
    <location>
        <begin position="41"/>
        <end position="51"/>
    </location>
</feature>
<keyword evidence="2" id="KW-0472">Membrane</keyword>
<feature type="compositionally biased region" description="Polar residues" evidence="1">
    <location>
        <begin position="52"/>
        <end position="71"/>
    </location>
</feature>
<feature type="compositionally biased region" description="Basic and acidic residues" evidence="1">
    <location>
        <begin position="205"/>
        <end position="228"/>
    </location>
</feature>
<reference evidence="3" key="1">
    <citation type="submission" date="2013-07" db="EMBL/GenBank/DDBJ databases">
        <title>The Genome Sequence of Cryptococcus pinus CBS10737.</title>
        <authorList>
            <consortium name="The Broad Institute Genome Sequencing Platform"/>
            <person name="Cuomo C."/>
            <person name="Litvintseva A."/>
            <person name="Chen Y."/>
            <person name="Heitman J."/>
            <person name="Sun S."/>
            <person name="Springer D."/>
            <person name="Dromer F."/>
            <person name="Young S.K."/>
            <person name="Zeng Q."/>
            <person name="Gargeya S."/>
            <person name="Fitzgerald M."/>
            <person name="Abouelleil A."/>
            <person name="Alvarado L."/>
            <person name="Berlin A.M."/>
            <person name="Chapman S.B."/>
            <person name="Dewar J."/>
            <person name="Goldberg J."/>
            <person name="Griggs A."/>
            <person name="Gujja S."/>
            <person name="Hansen M."/>
            <person name="Howarth C."/>
            <person name="Imamovic A."/>
            <person name="Larimer J."/>
            <person name="McCowan C."/>
            <person name="Murphy C."/>
            <person name="Pearson M."/>
            <person name="Priest M."/>
            <person name="Roberts A."/>
            <person name="Saif S."/>
            <person name="Shea T."/>
            <person name="Sykes S."/>
            <person name="Wortman J."/>
            <person name="Nusbaum C."/>
            <person name="Birren B."/>
        </authorList>
    </citation>
    <scope>NUCLEOTIDE SEQUENCE [LARGE SCALE GENOMIC DNA]</scope>
    <source>
        <strain evidence="3">CBS 10737</strain>
    </source>
</reference>
<evidence type="ECO:0000313" key="5">
    <source>
        <dbReference type="Proteomes" id="UP000094020"/>
    </source>
</evidence>
<gene>
    <name evidence="3" type="ORF">I206_07249</name>
    <name evidence="4" type="ORF">I206_106445</name>
</gene>
<feature type="region of interest" description="Disordered" evidence="1">
    <location>
        <begin position="205"/>
        <end position="247"/>
    </location>
</feature>
<dbReference type="GeneID" id="30175618"/>
<dbReference type="EMBL" id="CP144527">
    <property type="protein sequence ID" value="WWC72483.1"/>
    <property type="molecule type" value="Genomic_DNA"/>
</dbReference>
<reference evidence="4" key="4">
    <citation type="submission" date="2024-02" db="EMBL/GenBank/DDBJ databases">
        <title>Comparative genomics of Cryptococcus and Kwoniella reveals pathogenesis evolution and contrasting modes of karyotype evolution via chromosome fusion or intercentromeric recombination.</title>
        <authorList>
            <person name="Coelho M.A."/>
            <person name="David-Palma M."/>
            <person name="Shea T."/>
            <person name="Bowers K."/>
            <person name="McGinley-Smith S."/>
            <person name="Mohammad A.W."/>
            <person name="Gnirke A."/>
            <person name="Yurkov A.M."/>
            <person name="Nowrousian M."/>
            <person name="Sun S."/>
            <person name="Cuomo C.A."/>
            <person name="Heitman J."/>
        </authorList>
    </citation>
    <scope>NUCLEOTIDE SEQUENCE</scope>
    <source>
        <strain evidence="4">CBS 10737</strain>
    </source>
</reference>
<proteinExistence type="predicted"/>
<sequence length="247" mass="26907">MSTIPLSNTIINSSTSTSSSSTIGHSRNASTYISAEAGKPTSSTSISTSTSNLEPNRNLIQRSPSPSPTKSTFNFNNNTNNNNGSINIEKSLSNQQFEQQINSGVGVGVGGWKVKLTPKRIGKAIGARFMKAVKRGNLPFLLVFFSCTIVFFSALAGVGYHEPTIDLTIPTTSVETTNPEFRVGGPVFDDHKGLERKIAEQRALEESWAKKKRPKDGAWMRKQRDDKAIRRKPNTIISSNSQETIAS</sequence>
<dbReference type="AlphaFoldDB" id="A0A1B9HUC2"/>
<feature type="compositionally biased region" description="Low complexity" evidence="1">
    <location>
        <begin position="1"/>
        <end position="23"/>
    </location>
</feature>
<feature type="region of interest" description="Disordered" evidence="1">
    <location>
        <begin position="1"/>
        <end position="87"/>
    </location>
</feature>